<evidence type="ECO:0000256" key="1">
    <source>
        <dbReference type="ARBA" id="ARBA00009861"/>
    </source>
</evidence>
<comment type="caution">
    <text evidence="4">The sequence shown here is derived from an EMBL/GenBank/DDBJ whole genome shotgun (WGS) entry which is preliminary data.</text>
</comment>
<dbReference type="PANTHER" id="PTHR31642:SF318">
    <property type="entry name" value="OMEGA-HYDROXYPALMITATE O-FERULOYL TRANSFERASE"/>
    <property type="match status" value="1"/>
</dbReference>
<organism evidence="4 5">
    <name type="scientific">Carex littledalei</name>
    <dbReference type="NCBI Taxonomy" id="544730"/>
    <lineage>
        <taxon>Eukaryota</taxon>
        <taxon>Viridiplantae</taxon>
        <taxon>Streptophyta</taxon>
        <taxon>Embryophyta</taxon>
        <taxon>Tracheophyta</taxon>
        <taxon>Spermatophyta</taxon>
        <taxon>Magnoliopsida</taxon>
        <taxon>Liliopsida</taxon>
        <taxon>Poales</taxon>
        <taxon>Cyperaceae</taxon>
        <taxon>Cyperoideae</taxon>
        <taxon>Cariceae</taxon>
        <taxon>Carex</taxon>
        <taxon>Carex subgen. Euthyceras</taxon>
    </lineage>
</organism>
<proteinExistence type="inferred from homology"/>
<dbReference type="OrthoDB" id="671439at2759"/>
<dbReference type="InterPro" id="IPR023213">
    <property type="entry name" value="CAT-like_dom_sf"/>
</dbReference>
<keyword evidence="2 4" id="KW-0808">Transferase</keyword>
<evidence type="ECO:0000313" key="4">
    <source>
        <dbReference type="EMBL" id="KAF3320004.1"/>
    </source>
</evidence>
<comment type="similarity">
    <text evidence="1">Belongs to the plant acyltransferase family.</text>
</comment>
<dbReference type="Gene3D" id="3.30.559.10">
    <property type="entry name" value="Chloramphenicol acetyltransferase-like domain"/>
    <property type="match status" value="2"/>
</dbReference>
<evidence type="ECO:0000313" key="5">
    <source>
        <dbReference type="Proteomes" id="UP000623129"/>
    </source>
</evidence>
<dbReference type="Proteomes" id="UP000623129">
    <property type="component" value="Unassembled WGS sequence"/>
</dbReference>
<protein>
    <submittedName>
        <fullName evidence="4">Omega-hydroxypalmitate O-feruloyl transferase-like protein</fullName>
    </submittedName>
</protein>
<evidence type="ECO:0000256" key="2">
    <source>
        <dbReference type="ARBA" id="ARBA00022679"/>
    </source>
</evidence>
<evidence type="ECO:0000256" key="3">
    <source>
        <dbReference type="ARBA" id="ARBA00023315"/>
    </source>
</evidence>
<dbReference type="Pfam" id="PF02458">
    <property type="entry name" value="Transferase"/>
    <property type="match status" value="1"/>
</dbReference>
<keyword evidence="3" id="KW-0012">Acyltransferase</keyword>
<dbReference type="PANTHER" id="PTHR31642">
    <property type="entry name" value="TRICHOTHECENE 3-O-ACETYLTRANSFERASE"/>
    <property type="match status" value="1"/>
</dbReference>
<keyword evidence="5" id="KW-1185">Reference proteome</keyword>
<accession>A0A833QDU9</accession>
<dbReference type="InterPro" id="IPR050317">
    <property type="entry name" value="Plant_Fungal_Acyltransferase"/>
</dbReference>
<sequence length="440" mass="48547">MGKASINGNLAPGVVKVNRSVPEIVHPVHDTNSGECYYLSNLDQNIAVIMKTVHLYKTTEKSSDDIFSVLKESLSKVLVHYYPYAGSLTLSQEGKLIVKIDGHGVPFVEAETDCELATLGDMSIPDPDKLGDLIYVDPTAKNILEMPLLSVQVTRFKCGGFSIGLALNHCMSDGLSAVQFLHSWAETTRGLPLSISPFIDRSIQKARQPPKIEFVHHEFTEIEDISNLAGLYTNEPIEYNAFTFDEKKLLRLKQIVVEDGVVENCTSFVALTAFIWRARTEALKMSPDQQTKLLFSIDGRSRIKPPLPKGFWGNAIVLACCMCRAEELVNKPLSSIVQLIQEAIEMTDDAFIRSAIDYIEITRATASLAATLLVTSWTRLGFNTSDFGWGEAFYSGSAELPEKEVVVFLPQAKDSKSIVVVMGLPSSSMKTFQNIVAQLA</sequence>
<dbReference type="AlphaFoldDB" id="A0A833QDU9"/>
<dbReference type="EMBL" id="SWLB01000178">
    <property type="protein sequence ID" value="KAF3320004.1"/>
    <property type="molecule type" value="Genomic_DNA"/>
</dbReference>
<name>A0A833QDU9_9POAL</name>
<reference evidence="4" key="1">
    <citation type="submission" date="2020-01" db="EMBL/GenBank/DDBJ databases">
        <title>Genome sequence of Kobresia littledalei, the first chromosome-level genome in the family Cyperaceae.</title>
        <authorList>
            <person name="Qu G."/>
        </authorList>
    </citation>
    <scope>NUCLEOTIDE SEQUENCE</scope>
    <source>
        <strain evidence="4">C.B.Clarke</strain>
        <tissue evidence="4">Leaf</tissue>
    </source>
</reference>
<gene>
    <name evidence="4" type="ORF">FCM35_KLT22403</name>
</gene>
<dbReference type="GO" id="GO:0016747">
    <property type="term" value="F:acyltransferase activity, transferring groups other than amino-acyl groups"/>
    <property type="evidence" value="ECO:0007669"/>
    <property type="project" value="TreeGrafter"/>
</dbReference>